<dbReference type="NCBIfam" id="TIGR01983">
    <property type="entry name" value="UbiG"/>
    <property type="match status" value="1"/>
</dbReference>
<keyword evidence="2" id="KW-0808">Transferase</keyword>
<dbReference type="InterPro" id="IPR010233">
    <property type="entry name" value="UbiG_MeTrfase"/>
</dbReference>
<dbReference type="OrthoDB" id="6815431at2759"/>
<name>A0A9P0GMZ8_9CUCU</name>
<keyword evidence="1" id="KW-0489">Methyltransferase</keyword>
<keyword evidence="3" id="KW-0831">Ubiquinone biosynthesis</keyword>
<dbReference type="GO" id="GO:0005739">
    <property type="term" value="C:mitochondrion"/>
    <property type="evidence" value="ECO:0007669"/>
    <property type="project" value="TreeGrafter"/>
</dbReference>
<protein>
    <recommendedName>
        <fullName evidence="5">Methyltransferase domain-containing protein</fullName>
    </recommendedName>
</protein>
<evidence type="ECO:0000313" key="7">
    <source>
        <dbReference type="Proteomes" id="UP001152799"/>
    </source>
</evidence>
<dbReference type="GO" id="GO:0032259">
    <property type="term" value="P:methylation"/>
    <property type="evidence" value="ECO:0007669"/>
    <property type="project" value="UniProtKB-KW"/>
</dbReference>
<proteinExistence type="predicted"/>
<dbReference type="AlphaFoldDB" id="A0A9P0GMZ8"/>
<dbReference type="InterPro" id="IPR025714">
    <property type="entry name" value="Methyltranfer_dom"/>
</dbReference>
<dbReference type="Proteomes" id="UP001152799">
    <property type="component" value="Chromosome 5"/>
</dbReference>
<reference evidence="6" key="1">
    <citation type="submission" date="2022-01" db="EMBL/GenBank/DDBJ databases">
        <authorList>
            <person name="King R."/>
        </authorList>
    </citation>
    <scope>NUCLEOTIDE SEQUENCE</scope>
</reference>
<dbReference type="InterPro" id="IPR029063">
    <property type="entry name" value="SAM-dependent_MTases_sf"/>
</dbReference>
<dbReference type="GO" id="GO:0061542">
    <property type="term" value="F:3-demethylubiquinol 3-O-methyltransferase activity"/>
    <property type="evidence" value="ECO:0007669"/>
    <property type="project" value="InterPro"/>
</dbReference>
<keyword evidence="7" id="KW-1185">Reference proteome</keyword>
<feature type="domain" description="Methyltransferase" evidence="5">
    <location>
        <begin position="78"/>
        <end position="200"/>
    </location>
</feature>
<dbReference type="Gene3D" id="3.40.50.150">
    <property type="entry name" value="Vaccinia Virus protein VP39"/>
    <property type="match status" value="1"/>
</dbReference>
<evidence type="ECO:0000256" key="1">
    <source>
        <dbReference type="ARBA" id="ARBA00022603"/>
    </source>
</evidence>
<dbReference type="GO" id="GO:0010420">
    <property type="term" value="F:polyprenyldihydroxybenzoate methyltransferase activity"/>
    <property type="evidence" value="ECO:0007669"/>
    <property type="project" value="InterPro"/>
</dbReference>
<organism evidence="6 7">
    <name type="scientific">Ceutorhynchus assimilis</name>
    <name type="common">cabbage seed weevil</name>
    <dbReference type="NCBI Taxonomy" id="467358"/>
    <lineage>
        <taxon>Eukaryota</taxon>
        <taxon>Metazoa</taxon>
        <taxon>Ecdysozoa</taxon>
        <taxon>Arthropoda</taxon>
        <taxon>Hexapoda</taxon>
        <taxon>Insecta</taxon>
        <taxon>Pterygota</taxon>
        <taxon>Neoptera</taxon>
        <taxon>Endopterygota</taxon>
        <taxon>Coleoptera</taxon>
        <taxon>Polyphaga</taxon>
        <taxon>Cucujiformia</taxon>
        <taxon>Curculionidae</taxon>
        <taxon>Ceutorhynchinae</taxon>
        <taxon>Ceutorhynchus</taxon>
    </lineage>
</organism>
<accession>A0A9P0GMZ8</accession>
<dbReference type="PANTHER" id="PTHR43464">
    <property type="entry name" value="METHYLTRANSFERASE"/>
    <property type="match status" value="1"/>
</dbReference>
<dbReference type="EMBL" id="OU892281">
    <property type="protein sequence ID" value="CAH1130620.1"/>
    <property type="molecule type" value="Genomic_DNA"/>
</dbReference>
<evidence type="ECO:0000313" key="6">
    <source>
        <dbReference type="EMBL" id="CAH1130620.1"/>
    </source>
</evidence>
<evidence type="ECO:0000256" key="3">
    <source>
        <dbReference type="ARBA" id="ARBA00022688"/>
    </source>
</evidence>
<dbReference type="SUPFAM" id="SSF53335">
    <property type="entry name" value="S-adenosyl-L-methionine-dependent methyltransferases"/>
    <property type="match status" value="1"/>
</dbReference>
<keyword evidence="4" id="KW-0949">S-adenosyl-L-methionine</keyword>
<dbReference type="PANTHER" id="PTHR43464:SF19">
    <property type="entry name" value="UBIQUINONE BIOSYNTHESIS O-METHYLTRANSFERASE, MITOCHONDRIAL"/>
    <property type="match status" value="1"/>
</dbReference>
<gene>
    <name evidence="6" type="ORF">CEUTPL_LOCUS9235</name>
</gene>
<dbReference type="CDD" id="cd02440">
    <property type="entry name" value="AdoMet_MTases"/>
    <property type="match status" value="1"/>
</dbReference>
<evidence type="ECO:0000256" key="4">
    <source>
        <dbReference type="ARBA" id="ARBA00022691"/>
    </source>
</evidence>
<evidence type="ECO:0000256" key="2">
    <source>
        <dbReference type="ARBA" id="ARBA00022679"/>
    </source>
</evidence>
<dbReference type="Pfam" id="PF13847">
    <property type="entry name" value="Methyltransf_31"/>
    <property type="match status" value="1"/>
</dbReference>
<evidence type="ECO:0000259" key="5">
    <source>
        <dbReference type="Pfam" id="PF13847"/>
    </source>
</evidence>
<sequence length="245" mass="27552">MQFFRRIPLNFQQKRTFSSRTTPAQFGELIDDWWNPHGPAKGLHAMNNLRVPLVRNGLIKQGAVSKENINSFTPLRGLFILDVGCGGGILSEALALLGAKVTGIDMDPKVIELAKFHAQQNNLSIDYRLSSIEEHAMKNVEKFDAVVASEVIGEIPGTEKKLYYSDFLEHVKDKVQFIDACEKSLKPSGSIFLTTLSKTIFTEMIAIHLFENVFNFLPKGTHQIEDCIEPEQLQKLLENSNSVLY</sequence>